<dbReference type="AlphaFoldDB" id="A0A195BEL9"/>
<protein>
    <submittedName>
        <fullName evidence="1">Uncharacterized protein</fullName>
    </submittedName>
</protein>
<reference evidence="1 2" key="1">
    <citation type="submission" date="2015-09" db="EMBL/GenBank/DDBJ databases">
        <title>Atta colombica WGS genome.</title>
        <authorList>
            <person name="Nygaard S."/>
            <person name="Hu H."/>
            <person name="Boomsma J."/>
            <person name="Zhang G."/>
        </authorList>
    </citation>
    <scope>NUCLEOTIDE SEQUENCE [LARGE SCALE GENOMIC DNA]</scope>
    <source>
        <strain evidence="1">Treedump-2</strain>
        <tissue evidence="1">Whole body</tissue>
    </source>
</reference>
<dbReference type="Proteomes" id="UP000078540">
    <property type="component" value="Unassembled WGS sequence"/>
</dbReference>
<name>A0A195BEL9_9HYME</name>
<organism evidence="1 2">
    <name type="scientific">Atta colombica</name>
    <dbReference type="NCBI Taxonomy" id="520822"/>
    <lineage>
        <taxon>Eukaryota</taxon>
        <taxon>Metazoa</taxon>
        <taxon>Ecdysozoa</taxon>
        <taxon>Arthropoda</taxon>
        <taxon>Hexapoda</taxon>
        <taxon>Insecta</taxon>
        <taxon>Pterygota</taxon>
        <taxon>Neoptera</taxon>
        <taxon>Endopterygota</taxon>
        <taxon>Hymenoptera</taxon>
        <taxon>Apocrita</taxon>
        <taxon>Aculeata</taxon>
        <taxon>Formicoidea</taxon>
        <taxon>Formicidae</taxon>
        <taxon>Myrmicinae</taxon>
        <taxon>Atta</taxon>
    </lineage>
</organism>
<sequence>YRLINFVAIFCALSEILVYKRCRSNNILIIFFFNNIFIATEAIRKKCIKKAGEDEKIIFIEKGQRKRQGKLIEFTVYYGLAIFRVLKLVHEDLLDCVIASETSLCQKIVDIAANIATCTFNDGLSRIMKIMQMLQLIVSHNCYNFCIQADARSLTDAHKACTSFRKEEETENINVESYVVQAFQSKSKLKISIVKYEIKLLKTFKHVFLETIFFSIGFQHNFNKFYSVHLKFLL</sequence>
<proteinExistence type="predicted"/>
<feature type="non-terminal residue" evidence="1">
    <location>
        <position position="1"/>
    </location>
</feature>
<evidence type="ECO:0000313" key="1">
    <source>
        <dbReference type="EMBL" id="KYM83036.1"/>
    </source>
</evidence>
<keyword evidence="2" id="KW-1185">Reference proteome</keyword>
<accession>A0A195BEL9</accession>
<gene>
    <name evidence="1" type="ORF">ALC53_06301</name>
</gene>
<evidence type="ECO:0000313" key="2">
    <source>
        <dbReference type="Proteomes" id="UP000078540"/>
    </source>
</evidence>
<dbReference type="EMBL" id="KQ976500">
    <property type="protein sequence ID" value="KYM83036.1"/>
    <property type="molecule type" value="Genomic_DNA"/>
</dbReference>